<dbReference type="InterPro" id="IPR006528">
    <property type="entry name" value="Phage_head_morphogenesis_dom"/>
</dbReference>
<dbReference type="EMBL" id="FTNI01000029">
    <property type="protein sequence ID" value="SIS12587.1"/>
    <property type="molecule type" value="Genomic_DNA"/>
</dbReference>
<reference evidence="3" key="1">
    <citation type="submission" date="2017-01" db="EMBL/GenBank/DDBJ databases">
        <authorList>
            <person name="Varghese N."/>
            <person name="Submissions S."/>
        </authorList>
    </citation>
    <scope>NUCLEOTIDE SEQUENCE [LARGE SCALE GENOMIC DNA]</scope>
    <source>
        <strain evidence="3">ATCC 12950</strain>
    </source>
</reference>
<dbReference type="RefSeq" id="WP_076440655.1">
    <property type="nucleotide sequence ID" value="NZ_FTNI01000029.1"/>
</dbReference>
<evidence type="ECO:0000259" key="1">
    <source>
        <dbReference type="Pfam" id="PF04233"/>
    </source>
</evidence>
<dbReference type="OrthoDB" id="3311507at2"/>
<gene>
    <name evidence="2" type="ORF">SAMN05421833_12989</name>
</gene>
<protein>
    <submittedName>
        <fullName evidence="2">Phage Mu protein F like protein</fullName>
    </submittedName>
</protein>
<sequence length="300" mass="33411">MALEIDLWLPERMRASALLLGAEADVEAAVRKAIERWLAEVRRLVLGTGQADAVTADAAPPPNMEGFAASEPEWAAALAEFAMPVLEELFAERFLAIARIATVSDQPYREAYIAEVFSRLKLFPAEQFEEIRPEIQEAISEGETIDQVRDRIAAVLDFDTTAGAQGEQAEIRRVRGRIVAIEKRLDDPTIDPAEAAALRAARRELYDDLYRLERRWQWKARRIARTETIGALNGGSYWGARARADILDLTLYKQWLATDDARTRPTHRAADGQVRRLATSFLVGGAPSSSPACRAAPRTR</sequence>
<keyword evidence="3" id="KW-1185">Reference proteome</keyword>
<dbReference type="STRING" id="58117.SAMN05421833_12989"/>
<evidence type="ECO:0000313" key="2">
    <source>
        <dbReference type="EMBL" id="SIS12587.1"/>
    </source>
</evidence>
<accession>A0A1N7GJ25</accession>
<name>A0A1N7GJ25_9ACTN</name>
<organism evidence="2 3">
    <name type="scientific">Microbispora rosea</name>
    <dbReference type="NCBI Taxonomy" id="58117"/>
    <lineage>
        <taxon>Bacteria</taxon>
        <taxon>Bacillati</taxon>
        <taxon>Actinomycetota</taxon>
        <taxon>Actinomycetes</taxon>
        <taxon>Streptosporangiales</taxon>
        <taxon>Streptosporangiaceae</taxon>
        <taxon>Microbispora</taxon>
    </lineage>
</organism>
<dbReference type="Pfam" id="PF04233">
    <property type="entry name" value="Phage_Mu_F"/>
    <property type="match status" value="1"/>
</dbReference>
<evidence type="ECO:0000313" key="3">
    <source>
        <dbReference type="Proteomes" id="UP000186096"/>
    </source>
</evidence>
<feature type="domain" description="Phage head morphogenesis" evidence="1">
    <location>
        <begin position="130"/>
        <end position="295"/>
    </location>
</feature>
<dbReference type="AlphaFoldDB" id="A0A1N7GJ25"/>
<proteinExistence type="predicted"/>
<dbReference type="Proteomes" id="UP000186096">
    <property type="component" value="Unassembled WGS sequence"/>
</dbReference>